<dbReference type="PROSITE" id="PS50249">
    <property type="entry name" value="MPN"/>
    <property type="match status" value="1"/>
</dbReference>
<dbReference type="PANTHER" id="PTHR10540:SF6">
    <property type="entry name" value="EUKARYOTIC TRANSLATION INITIATION FACTOR 3 SUBUNIT F"/>
    <property type="match status" value="1"/>
</dbReference>
<name>A0ABQ8SDG9_PERAM</name>
<evidence type="ECO:0000256" key="2">
    <source>
        <dbReference type="ARBA" id="ARBA00022540"/>
    </source>
</evidence>
<proteinExistence type="inferred from homology"/>
<dbReference type="InterPro" id="IPR027531">
    <property type="entry name" value="eIF3f"/>
</dbReference>
<dbReference type="Pfam" id="PF01398">
    <property type="entry name" value="JAB"/>
    <property type="match status" value="1"/>
</dbReference>
<keyword evidence="2 4" id="KW-0396">Initiation factor</keyword>
<accession>A0ABQ8SDG9</accession>
<reference evidence="6 7" key="1">
    <citation type="journal article" date="2022" name="Allergy">
        <title>Genome assembly and annotation of Periplaneta americana reveal a comprehensive cockroach allergen profile.</title>
        <authorList>
            <person name="Wang L."/>
            <person name="Xiong Q."/>
            <person name="Saelim N."/>
            <person name="Wang L."/>
            <person name="Nong W."/>
            <person name="Wan A.T."/>
            <person name="Shi M."/>
            <person name="Liu X."/>
            <person name="Cao Q."/>
            <person name="Hui J.H.L."/>
            <person name="Sookrung N."/>
            <person name="Leung T.F."/>
            <person name="Tungtrongchitr A."/>
            <person name="Tsui S.K.W."/>
        </authorList>
    </citation>
    <scope>NUCLEOTIDE SEQUENCE [LARGE SCALE GENOMIC DNA]</scope>
    <source>
        <strain evidence="6">PWHHKU_190912</strain>
    </source>
</reference>
<protein>
    <recommendedName>
        <fullName evidence="4">Eukaryotic translation initiation factor 3 subunit F</fullName>
        <shortName evidence="4">eIF3f</shortName>
    </recommendedName>
    <alternativeName>
        <fullName evidence="4">Eukaryotic translation initiation factor 3 subunit 5</fullName>
    </alternativeName>
</protein>
<evidence type="ECO:0000259" key="5">
    <source>
        <dbReference type="PROSITE" id="PS50249"/>
    </source>
</evidence>
<keyword evidence="3 4" id="KW-0648">Protein biosynthesis</keyword>
<dbReference type="InterPro" id="IPR036397">
    <property type="entry name" value="RNaseH_sf"/>
</dbReference>
<dbReference type="PANTHER" id="PTHR10540">
    <property type="entry name" value="EUKARYOTIC TRANSLATION INITIATION FACTOR 3 SUBUNIT F-RELATED"/>
    <property type="match status" value="1"/>
</dbReference>
<comment type="subunit">
    <text evidence="4">Component of the eukaryotic translation initiation factor 3 (eIF-3) complex.</text>
</comment>
<evidence type="ECO:0000256" key="4">
    <source>
        <dbReference type="HAMAP-Rule" id="MF_03005"/>
    </source>
</evidence>
<feature type="domain" description="MPN" evidence="5">
    <location>
        <begin position="50"/>
        <end position="180"/>
    </location>
</feature>
<keyword evidence="7" id="KW-1185">Reference proteome</keyword>
<dbReference type="CDD" id="cd08064">
    <property type="entry name" value="MPN_eIF3f"/>
    <property type="match status" value="1"/>
</dbReference>
<comment type="subcellular location">
    <subcellularLocation>
        <location evidence="4">Cytoplasm</location>
    </subcellularLocation>
</comment>
<gene>
    <name evidence="6" type="ORF">ANN_20332</name>
</gene>
<dbReference type="Proteomes" id="UP001148838">
    <property type="component" value="Unassembled WGS sequence"/>
</dbReference>
<evidence type="ECO:0000313" key="6">
    <source>
        <dbReference type="EMBL" id="KAJ4431730.1"/>
    </source>
</evidence>
<sequence length="443" mass="50524">MTCYEVSKKYKFSVTLIARNWLWTVLAYGQRERATSLSLNTFKMALSTTVKVHPVVLFQIVDAYERRNADAHRVIGTLLGTVEKGVVEITNCFCVPHKEYEDQVEAELNYAMDLYDLNRRVNTQEAIVGWWATGNEVTSHSSVIHEYYARECNNPIHLTLDTTLHGTRMGIKSYVNVPFGVPGGKSGCMFTPVNVEITCYEPEVVGVQLCQKTMTMGKKTVEPMLDLAQVAEASQKLTALLDNVLAYVEDVLAGRTQPDNAVGRALLDMVNSVPKMTPEEFENMFNSNIKTVLKFHCALREKRPGKKIILQHDNAWPHTDRVTMEKIRTFWWETLPQSPYNTDLAPLDYHLFGSVKAQVRDQRYEMLENIRKAVHQCLQEDEIDFYRKGILKLTERMTVVQAALEMKDASFICSQDLLMVITLSQLVKTQLQLNEKLTLLTTL</sequence>
<dbReference type="InterPro" id="IPR000555">
    <property type="entry name" value="JAMM/MPN+_dom"/>
</dbReference>
<keyword evidence="1 4" id="KW-0963">Cytoplasm</keyword>
<dbReference type="Gene3D" id="3.30.420.10">
    <property type="entry name" value="Ribonuclease H-like superfamily/Ribonuclease H"/>
    <property type="match status" value="1"/>
</dbReference>
<evidence type="ECO:0000313" key="7">
    <source>
        <dbReference type="Proteomes" id="UP001148838"/>
    </source>
</evidence>
<evidence type="ECO:0000256" key="3">
    <source>
        <dbReference type="ARBA" id="ARBA00022917"/>
    </source>
</evidence>
<organism evidence="6 7">
    <name type="scientific">Periplaneta americana</name>
    <name type="common">American cockroach</name>
    <name type="synonym">Blatta americana</name>
    <dbReference type="NCBI Taxonomy" id="6978"/>
    <lineage>
        <taxon>Eukaryota</taxon>
        <taxon>Metazoa</taxon>
        <taxon>Ecdysozoa</taxon>
        <taxon>Arthropoda</taxon>
        <taxon>Hexapoda</taxon>
        <taxon>Insecta</taxon>
        <taxon>Pterygota</taxon>
        <taxon>Neoptera</taxon>
        <taxon>Polyneoptera</taxon>
        <taxon>Dictyoptera</taxon>
        <taxon>Blattodea</taxon>
        <taxon>Blattoidea</taxon>
        <taxon>Blattidae</taxon>
        <taxon>Blattinae</taxon>
        <taxon>Periplaneta</taxon>
    </lineage>
</organism>
<dbReference type="InterPro" id="IPR037518">
    <property type="entry name" value="MPN"/>
</dbReference>
<dbReference type="SMART" id="SM00232">
    <property type="entry name" value="JAB_MPN"/>
    <property type="match status" value="1"/>
</dbReference>
<comment type="function">
    <text evidence="4">Component of the eukaryotic translation initiation factor 3 (eIF-3) complex, which is involved in protein synthesis of a specialized repertoire of mRNAs and, together with other initiation factors, stimulates binding of mRNA and methionyl-tRNAi to the 40S ribosome. The eIF-3 complex specifically targets and initiates translation of a subset of mRNAs involved in cell proliferation.</text>
</comment>
<dbReference type="Pfam" id="PF13012">
    <property type="entry name" value="MitMem_reg"/>
    <property type="match status" value="1"/>
</dbReference>
<evidence type="ECO:0000256" key="1">
    <source>
        <dbReference type="ARBA" id="ARBA00022490"/>
    </source>
</evidence>
<dbReference type="Gene3D" id="3.40.140.10">
    <property type="entry name" value="Cytidine Deaminase, domain 2"/>
    <property type="match status" value="1"/>
</dbReference>
<dbReference type="EMBL" id="JAJSOF020000031">
    <property type="protein sequence ID" value="KAJ4431730.1"/>
    <property type="molecule type" value="Genomic_DNA"/>
</dbReference>
<dbReference type="HAMAP" id="MF_03005">
    <property type="entry name" value="eIF3f"/>
    <property type="match status" value="1"/>
</dbReference>
<dbReference type="InterPro" id="IPR024969">
    <property type="entry name" value="EIF3F/CSN6-like_C"/>
</dbReference>
<comment type="caution">
    <text evidence="6">The sequence shown here is derived from an EMBL/GenBank/DDBJ whole genome shotgun (WGS) entry which is preliminary data.</text>
</comment>
<comment type="similarity">
    <text evidence="4">Belongs to the eIF-3 subunit F family.</text>
</comment>